<reference evidence="2 3" key="1">
    <citation type="journal article" date="2021" name="Nat. Plants">
        <title>The Taxus genome provides insights into paclitaxel biosynthesis.</title>
        <authorList>
            <person name="Xiong X."/>
            <person name="Gou J."/>
            <person name="Liao Q."/>
            <person name="Li Y."/>
            <person name="Zhou Q."/>
            <person name="Bi G."/>
            <person name="Li C."/>
            <person name="Du R."/>
            <person name="Wang X."/>
            <person name="Sun T."/>
            <person name="Guo L."/>
            <person name="Liang H."/>
            <person name="Lu P."/>
            <person name="Wu Y."/>
            <person name="Zhang Z."/>
            <person name="Ro D.K."/>
            <person name="Shang Y."/>
            <person name="Huang S."/>
            <person name="Yan J."/>
        </authorList>
    </citation>
    <scope>NUCLEOTIDE SEQUENCE [LARGE SCALE GENOMIC DNA]</scope>
    <source>
        <strain evidence="2">Ta-2019</strain>
    </source>
</reference>
<sequence length="64" mass="7299">LSNDVITIKKQLAQHAPYLDVMRRNFQPRNPLPASQKRLALEGPPIKVPGNATYEVEEPKYEEV</sequence>
<evidence type="ECO:0000256" key="1">
    <source>
        <dbReference type="SAM" id="MobiDB-lite"/>
    </source>
</evidence>
<dbReference type="EMBL" id="JAHRHJ020000010">
    <property type="protein sequence ID" value="KAH9298016.1"/>
    <property type="molecule type" value="Genomic_DNA"/>
</dbReference>
<evidence type="ECO:0000313" key="2">
    <source>
        <dbReference type="EMBL" id="KAH9298016.1"/>
    </source>
</evidence>
<proteinExistence type="predicted"/>
<organism evidence="2 3">
    <name type="scientific">Taxus chinensis</name>
    <name type="common">Chinese yew</name>
    <name type="synonym">Taxus wallichiana var. chinensis</name>
    <dbReference type="NCBI Taxonomy" id="29808"/>
    <lineage>
        <taxon>Eukaryota</taxon>
        <taxon>Viridiplantae</taxon>
        <taxon>Streptophyta</taxon>
        <taxon>Embryophyta</taxon>
        <taxon>Tracheophyta</taxon>
        <taxon>Spermatophyta</taxon>
        <taxon>Pinopsida</taxon>
        <taxon>Pinidae</taxon>
        <taxon>Conifers II</taxon>
        <taxon>Cupressales</taxon>
        <taxon>Taxaceae</taxon>
        <taxon>Taxus</taxon>
    </lineage>
</organism>
<dbReference type="Proteomes" id="UP000824469">
    <property type="component" value="Unassembled WGS sequence"/>
</dbReference>
<protein>
    <submittedName>
        <fullName evidence="2">Uncharacterized protein</fullName>
    </submittedName>
</protein>
<feature type="non-terminal residue" evidence="2">
    <location>
        <position position="64"/>
    </location>
</feature>
<keyword evidence="3" id="KW-1185">Reference proteome</keyword>
<accession>A0AA38FEF6</accession>
<dbReference type="AlphaFoldDB" id="A0AA38FEF6"/>
<feature type="region of interest" description="Disordered" evidence="1">
    <location>
        <begin position="27"/>
        <end position="52"/>
    </location>
</feature>
<evidence type="ECO:0000313" key="3">
    <source>
        <dbReference type="Proteomes" id="UP000824469"/>
    </source>
</evidence>
<name>A0AA38FEF6_TAXCH</name>
<gene>
    <name evidence="2" type="ORF">KI387_029698</name>
</gene>
<feature type="non-terminal residue" evidence="2">
    <location>
        <position position="1"/>
    </location>
</feature>
<comment type="caution">
    <text evidence="2">The sequence shown here is derived from an EMBL/GenBank/DDBJ whole genome shotgun (WGS) entry which is preliminary data.</text>
</comment>